<feature type="region of interest" description="Disordered" evidence="7">
    <location>
        <begin position="689"/>
        <end position="804"/>
    </location>
</feature>
<evidence type="ECO:0000256" key="3">
    <source>
        <dbReference type="ARBA" id="ARBA00022806"/>
    </source>
</evidence>
<keyword evidence="1" id="KW-0547">Nucleotide-binding</keyword>
<feature type="compositionally biased region" description="Low complexity" evidence="7">
    <location>
        <begin position="1549"/>
        <end position="1569"/>
    </location>
</feature>
<feature type="compositionally biased region" description="Low complexity" evidence="7">
    <location>
        <begin position="1644"/>
        <end position="1654"/>
    </location>
</feature>
<evidence type="ECO:0000256" key="2">
    <source>
        <dbReference type="ARBA" id="ARBA00022801"/>
    </source>
</evidence>
<reference evidence="11 12" key="1">
    <citation type="journal article" date="2014" name="Genome Announc.">
        <title>Draft genome sequence of the pathogenic fungus Scedosporium apiospermum.</title>
        <authorList>
            <person name="Vandeputte P."/>
            <person name="Ghamrawi S."/>
            <person name="Rechenmann M."/>
            <person name="Iltis A."/>
            <person name="Giraud S."/>
            <person name="Fleury M."/>
            <person name="Thornton C."/>
            <person name="Delhaes L."/>
            <person name="Meyer W."/>
            <person name="Papon N."/>
            <person name="Bouchara J.P."/>
        </authorList>
    </citation>
    <scope>NUCLEOTIDE SEQUENCE [LARGE SCALE GENOMIC DNA]</scope>
    <source>
        <strain evidence="11 12">IHEM 14462</strain>
    </source>
</reference>
<evidence type="ECO:0000256" key="5">
    <source>
        <dbReference type="PROSITE-ProRule" id="PRU00552"/>
    </source>
</evidence>
<feature type="compositionally biased region" description="Polar residues" evidence="7">
    <location>
        <begin position="1696"/>
        <end position="1707"/>
    </location>
</feature>
<dbReference type="SUPFAM" id="SSF52540">
    <property type="entry name" value="P-loop containing nucleoside triphosphate hydrolases"/>
    <property type="match status" value="2"/>
</dbReference>
<comment type="caution">
    <text evidence="11">The sequence shown here is derived from an EMBL/GenBank/DDBJ whole genome shotgun (WGS) entry which is preliminary data.</text>
</comment>
<sequence length="1795" mass="196976">MTVSHRKRSIDDDFVYTIEDSDAVPDEEDLVPEPPKKKAKSSKKNKKGGKDAEDSTEGLWGKNDEDDGAMASDFEFAPDGINDLGDGDFDGWGFEGAKKGVDGDKRGVDLDAIIQRRREKKEQKKKSKKGTASESESDGDNEADLEADVESDAELDLDDADDEVLADDAFGMDVDSEYEEEEQETVENEDDGASGDEDAGSPAEETDEGEEEEEVNDDDDDEEEEEEDAEELAKREAFFAPEEPTQDVGKKGKDGSFQSMSLSRPVLRGLGAAGYTKPTPIQSKTIPIALLGKDVVGGAVTGSGKTAAFILPIIERLLFRPKKVPTSRVVVLTPTRELAIQCHAVATKLASFTDIKFTLAVGGLSLKAQENELRLRPDVIIATPGRFIDHMRNSMSFTVDTVEILVLDEADRMLEDGFADELNEILTTLPKSRQTMLFSATMTSSVDQLIRVGLNKPVRLMVDSQKSTAGTLTQEFVRLRPGREDKRMGYLVWLCKNVYHDRVIIFFRQKKQAHFARIVFGLLGLSSAELHGSMNQAQRIASVETFRDGKVSYLLATDLASRGLDIKGVDTVINYEAPQNLEIYVHRVGRTARAGRSGNACTLAAEPDRKVVRAAVKAGKAQGAKITSRVIDPSDADKWQKKIDDMEDEVEEIMQEEKEEKQLAHMEMQVKKGENLIEHEAEIKGRPKRTWFETEHDKKKAKEAGRTQLNGLRESLKKKHGGKTLSNKDKKKLDAKATRAEGPTWKKGRAERDGKGAVLELKKQPKAKVSKPPKSRLGSKGQGLAKSKGVPRGKGKGKPKGGRSSIIKIVLHPRGHTKLALNYNPWHSTGPILSLNTKTRYDLPFTVALFRRRSPHNKRELLRYLVPHTLRVRYQERVLLFHLDVLPKLKYSAQSRIHTFLLWRYRRRLEKKPGVLDLVRRQGAPSAFAPRRATQPRGVGLIGPKKMLPTSSGGAGSAAQGGRYGGSGGGYDSDGAPSRTSRRMRLAAMAGSMYRAGASAVSEIKESYAQTRTRAFDPLEHERQSIPGSFPEARVTVQGTDQMILFPTYAKRHVKHDRNMPPPPVSDIPPGGMRDDDYWYTGWEREWDEDAVVDVDVRGWIYSPHRGPLTRRSRIMLGLARQLSGIPRLDGPQNAGAVDNSIGPSRPSHEDLRVQEKIALEAAKIEQRGRAERKAASHGEYSEGPDVPYQPGPNGFNGTSHSSTRASLTPPHRQGTASSNGTTDLTEAELATANTNLAARIAPFLTVPFAELPVTIFFYNDSCSQSRTVMTNASGQFNVRAALPFVPTYVRVLANEDLSTLQAVKVTESAGVSVISDIDDTIKRSNISGGAREIFRNTFIRDLPTLTVDGVKEWYNRMHSMGVGIHYCSNSPWQLFPVLAAFFKISGLPPGSVHLKAYNGMLQGIFEPVAERKKPTLERILSDFPERKFILVGDSGEADLEVYTELAVAHPKRILAIFIRDVTTPEQPGFFDSSVGSGLLRTEKEMPDTERRSSPNSVGDRPVDRPQLPPRAPAAAEVPTGNLIDFSDDEKPASPKEAPTPPNKPRQLSAFGASSRAPPRPAKPAALRSGSSESKISTHLDESHPGAGRTSSAPPPPPPPRSRKPVGISAGENTRHPLSQIQTLSAQNAAAPRKYPSGELQYASSSPTSSTSRQTPPPPPPRRTGTSSSIQSNRVGAEFSTPRDISRPHQPPPRSSGHTPLSSTPPSGRTPPNGMATATPDWNSNTQQGSAATGVNKKLELWRRRLARAHEILDEQGVALYTWRRGYDVIEEATGIINAALEEGNQASAQQKRSG</sequence>
<feature type="compositionally biased region" description="Basic and acidic residues" evidence="7">
    <location>
        <begin position="96"/>
        <end position="122"/>
    </location>
</feature>
<dbReference type="Pfam" id="PF00271">
    <property type="entry name" value="Helicase_C"/>
    <property type="match status" value="1"/>
</dbReference>
<dbReference type="InterPro" id="IPR019236">
    <property type="entry name" value="APP1_cat"/>
</dbReference>
<feature type="compositionally biased region" description="Basic and acidic residues" evidence="7">
    <location>
        <begin position="726"/>
        <end position="739"/>
    </location>
</feature>
<dbReference type="PANTHER" id="PTHR28208:SF3">
    <property type="entry name" value="PHOSPHATIDATE PHOSPHATASE APP1"/>
    <property type="match status" value="1"/>
</dbReference>
<dbReference type="Gene3D" id="3.40.50.300">
    <property type="entry name" value="P-loop containing nucleotide triphosphate hydrolases"/>
    <property type="match status" value="2"/>
</dbReference>
<dbReference type="SMART" id="SM00487">
    <property type="entry name" value="DEXDc"/>
    <property type="match status" value="1"/>
</dbReference>
<dbReference type="SMART" id="SM00490">
    <property type="entry name" value="HELICc"/>
    <property type="match status" value="1"/>
</dbReference>
<dbReference type="KEGG" id="sapo:SAPIO_CDS5976"/>
<dbReference type="PANTHER" id="PTHR28208">
    <property type="entry name" value="PHOSPHATIDATE PHOSPHATASE APP1"/>
    <property type="match status" value="1"/>
</dbReference>
<feature type="short sequence motif" description="Q motif" evidence="5">
    <location>
        <begin position="255"/>
        <end position="283"/>
    </location>
</feature>
<evidence type="ECO:0008006" key="13">
    <source>
        <dbReference type="Google" id="ProtNLM"/>
    </source>
</evidence>
<feature type="compositionally biased region" description="Basic and acidic residues" evidence="7">
    <location>
        <begin position="1481"/>
        <end position="1493"/>
    </location>
</feature>
<dbReference type="PROSITE" id="PS51194">
    <property type="entry name" value="HELICASE_CTER"/>
    <property type="match status" value="1"/>
</dbReference>
<feature type="compositionally biased region" description="Polar residues" evidence="7">
    <location>
        <begin position="1720"/>
        <end position="1733"/>
    </location>
</feature>
<evidence type="ECO:0000256" key="4">
    <source>
        <dbReference type="ARBA" id="ARBA00022840"/>
    </source>
</evidence>
<dbReference type="GO" id="GO:0005524">
    <property type="term" value="F:ATP binding"/>
    <property type="evidence" value="ECO:0007669"/>
    <property type="project" value="UniProtKB-KW"/>
</dbReference>
<evidence type="ECO:0000313" key="12">
    <source>
        <dbReference type="Proteomes" id="UP000028545"/>
    </source>
</evidence>
<protein>
    <recommendedName>
        <fullName evidence="13">ATP-dependent RNA helicase DRS1</fullName>
    </recommendedName>
</protein>
<feature type="domain" description="Helicase C-terminal" evidence="9">
    <location>
        <begin position="490"/>
        <end position="669"/>
    </location>
</feature>
<feature type="region of interest" description="Disordered" evidence="7">
    <location>
        <begin position="1470"/>
        <end position="1737"/>
    </location>
</feature>
<feature type="compositionally biased region" description="Acidic residues" evidence="7">
    <location>
        <begin position="174"/>
        <end position="230"/>
    </location>
</feature>
<gene>
    <name evidence="11" type="ORF">SAPIO_CDS5976</name>
</gene>
<feature type="compositionally biased region" description="Polar residues" evidence="7">
    <location>
        <begin position="1196"/>
        <end position="1207"/>
    </location>
</feature>
<feature type="compositionally biased region" description="Basic residues" evidence="7">
    <location>
        <begin position="764"/>
        <end position="774"/>
    </location>
</feature>
<feature type="compositionally biased region" description="Polar residues" evidence="7">
    <location>
        <begin position="1616"/>
        <end position="1628"/>
    </location>
</feature>
<dbReference type="InterPro" id="IPR011545">
    <property type="entry name" value="DEAD/DEAH_box_helicase_dom"/>
</dbReference>
<keyword evidence="3" id="KW-0347">Helicase</keyword>
<dbReference type="InterPro" id="IPR001650">
    <property type="entry name" value="Helicase_C-like"/>
</dbReference>
<evidence type="ECO:0000313" key="11">
    <source>
        <dbReference type="EMBL" id="KEZ42708.1"/>
    </source>
</evidence>
<evidence type="ECO:0000256" key="1">
    <source>
        <dbReference type="ARBA" id="ARBA00022741"/>
    </source>
</evidence>
<feature type="region of interest" description="Disordered" evidence="7">
    <location>
        <begin position="14"/>
        <end position="257"/>
    </location>
</feature>
<feature type="compositionally biased region" description="Basic and acidic residues" evidence="7">
    <location>
        <begin position="748"/>
        <end position="763"/>
    </location>
</feature>
<proteinExistence type="predicted"/>
<dbReference type="GeneID" id="27725048"/>
<evidence type="ECO:0000256" key="6">
    <source>
        <dbReference type="SAM" id="Coils"/>
    </source>
</evidence>
<accession>A0A084G5U6</accession>
<feature type="domain" description="Helicase ATP-binding" evidence="8">
    <location>
        <begin position="286"/>
        <end position="460"/>
    </location>
</feature>
<dbReference type="RefSeq" id="XP_016642507.1">
    <property type="nucleotide sequence ID" value="XM_016788191.1"/>
</dbReference>
<feature type="compositionally biased region" description="Basic and acidic residues" evidence="7">
    <location>
        <begin position="689"/>
        <end position="705"/>
    </location>
</feature>
<keyword evidence="4" id="KW-0067">ATP-binding</keyword>
<feature type="compositionally biased region" description="Acidic residues" evidence="7">
    <location>
        <begin position="19"/>
        <end position="31"/>
    </location>
</feature>
<dbReference type="PROSITE" id="PS51195">
    <property type="entry name" value="Q_MOTIF"/>
    <property type="match status" value="1"/>
</dbReference>
<dbReference type="InterPro" id="IPR052935">
    <property type="entry name" value="Mg2+_PAP"/>
</dbReference>
<dbReference type="EMBL" id="JOWA01000099">
    <property type="protein sequence ID" value="KEZ42708.1"/>
    <property type="molecule type" value="Genomic_DNA"/>
</dbReference>
<evidence type="ECO:0000259" key="10">
    <source>
        <dbReference type="PROSITE" id="PS51195"/>
    </source>
</evidence>
<dbReference type="VEuPathDB" id="FungiDB:SAPIO_CDS5976"/>
<evidence type="ECO:0000256" key="7">
    <source>
        <dbReference type="SAM" id="MobiDB-lite"/>
    </source>
</evidence>
<dbReference type="GO" id="GO:0003676">
    <property type="term" value="F:nucleic acid binding"/>
    <property type="evidence" value="ECO:0007669"/>
    <property type="project" value="InterPro"/>
</dbReference>
<dbReference type="OMA" id="FENGMEM"/>
<dbReference type="InterPro" id="IPR014014">
    <property type="entry name" value="RNA_helicase_DEAD_Q_motif"/>
</dbReference>
<dbReference type="PROSITE" id="PS00039">
    <property type="entry name" value="DEAD_ATP_HELICASE"/>
    <property type="match status" value="1"/>
</dbReference>
<dbReference type="GO" id="GO:0003724">
    <property type="term" value="F:RNA helicase activity"/>
    <property type="evidence" value="ECO:0007669"/>
    <property type="project" value="InterPro"/>
</dbReference>
<feature type="region of interest" description="Disordered" evidence="7">
    <location>
        <begin position="1126"/>
        <end position="1151"/>
    </location>
</feature>
<dbReference type="InterPro" id="IPR027417">
    <property type="entry name" value="P-loop_NTPase"/>
</dbReference>
<evidence type="ECO:0000259" key="9">
    <source>
        <dbReference type="PROSITE" id="PS51194"/>
    </source>
</evidence>
<dbReference type="Proteomes" id="UP000028545">
    <property type="component" value="Unassembled WGS sequence"/>
</dbReference>
<dbReference type="Pfam" id="PF09949">
    <property type="entry name" value="APP1_cat"/>
    <property type="match status" value="1"/>
</dbReference>
<feature type="compositionally biased region" description="Acidic residues" evidence="7">
    <location>
        <begin position="135"/>
        <end position="166"/>
    </location>
</feature>
<feature type="compositionally biased region" description="Basic and acidic residues" evidence="7">
    <location>
        <begin position="1165"/>
        <end position="1181"/>
    </location>
</feature>
<feature type="compositionally biased region" description="Basic residues" evidence="7">
    <location>
        <begin position="37"/>
        <end position="47"/>
    </location>
</feature>
<dbReference type="HOGENOM" id="CLU_002022_1_0_1"/>
<dbReference type="InterPro" id="IPR014001">
    <property type="entry name" value="Helicase_ATP-bd"/>
</dbReference>
<organism evidence="11 12">
    <name type="scientific">Pseudallescheria apiosperma</name>
    <name type="common">Scedosporium apiospermum</name>
    <dbReference type="NCBI Taxonomy" id="563466"/>
    <lineage>
        <taxon>Eukaryota</taxon>
        <taxon>Fungi</taxon>
        <taxon>Dikarya</taxon>
        <taxon>Ascomycota</taxon>
        <taxon>Pezizomycotina</taxon>
        <taxon>Sordariomycetes</taxon>
        <taxon>Hypocreomycetidae</taxon>
        <taxon>Microascales</taxon>
        <taxon>Microascaceae</taxon>
        <taxon>Scedosporium</taxon>
    </lineage>
</organism>
<dbReference type="GO" id="GO:0030479">
    <property type="term" value="C:actin cortical patch"/>
    <property type="evidence" value="ECO:0007669"/>
    <property type="project" value="TreeGrafter"/>
</dbReference>
<keyword evidence="2" id="KW-0378">Hydrolase</keyword>
<dbReference type="CDD" id="cd18787">
    <property type="entry name" value="SF2_C_DEAD"/>
    <property type="match status" value="1"/>
</dbReference>
<name>A0A084G5U6_PSEDA</name>
<dbReference type="Pfam" id="PF00270">
    <property type="entry name" value="DEAD"/>
    <property type="match status" value="1"/>
</dbReference>
<dbReference type="CDD" id="cd17947">
    <property type="entry name" value="DEADc_DDX27"/>
    <property type="match status" value="1"/>
</dbReference>
<dbReference type="PROSITE" id="PS51192">
    <property type="entry name" value="HELICASE_ATP_BIND_1"/>
    <property type="match status" value="1"/>
</dbReference>
<feature type="region of interest" description="Disordered" evidence="7">
    <location>
        <begin position="928"/>
        <end position="980"/>
    </location>
</feature>
<dbReference type="GO" id="GO:0008195">
    <property type="term" value="F:phosphatidate phosphatase activity"/>
    <property type="evidence" value="ECO:0007669"/>
    <property type="project" value="InterPro"/>
</dbReference>
<dbReference type="InterPro" id="IPR000629">
    <property type="entry name" value="RNA-helicase_DEAD-box_CS"/>
</dbReference>
<keyword evidence="12" id="KW-1185">Reference proteome</keyword>
<feature type="compositionally biased region" description="Basic residues" evidence="7">
    <location>
        <begin position="789"/>
        <end position="801"/>
    </location>
</feature>
<feature type="domain" description="DEAD-box RNA helicase Q" evidence="10">
    <location>
        <begin position="255"/>
        <end position="283"/>
    </location>
</feature>
<feature type="compositionally biased region" description="Gly residues" evidence="7">
    <location>
        <begin position="962"/>
        <end position="972"/>
    </location>
</feature>
<evidence type="ECO:0000259" key="8">
    <source>
        <dbReference type="PROSITE" id="PS51192"/>
    </source>
</evidence>
<feature type="coiled-coil region" evidence="6">
    <location>
        <begin position="636"/>
        <end position="663"/>
    </location>
</feature>
<keyword evidence="6" id="KW-0175">Coiled coil</keyword>
<feature type="region of interest" description="Disordered" evidence="7">
    <location>
        <begin position="1165"/>
        <end position="1222"/>
    </location>
</feature>
<dbReference type="OrthoDB" id="10259843at2759"/>